<dbReference type="AlphaFoldDB" id="A0A1E3BF10"/>
<sequence length="61" mass="7062">MPWAFDLSNKQGLIDDQPIRIEKQLTEVADLKYGQRHVLALAHNMDTGDEIILKIRYDLNP</sequence>
<dbReference type="OrthoDB" id="4389629at2759"/>
<reference evidence="1 2" key="1">
    <citation type="journal article" date="2016" name="BMC Genomics">
        <title>Comparative genomic and transcriptomic analyses of the Fuzhuan brick tea-fermentation fungus Aspergillus cristatus.</title>
        <authorList>
            <person name="Ge Y."/>
            <person name="Wang Y."/>
            <person name="Liu Y."/>
            <person name="Tan Y."/>
            <person name="Ren X."/>
            <person name="Zhang X."/>
            <person name="Hyde K.D."/>
            <person name="Liu Y."/>
            <person name="Liu Z."/>
        </authorList>
    </citation>
    <scope>NUCLEOTIDE SEQUENCE [LARGE SCALE GENOMIC DNA]</scope>
    <source>
        <strain evidence="1 2">GZAAS20.1005</strain>
    </source>
</reference>
<comment type="caution">
    <text evidence="1">The sequence shown here is derived from an EMBL/GenBank/DDBJ whole genome shotgun (WGS) entry which is preliminary data.</text>
</comment>
<dbReference type="VEuPathDB" id="FungiDB:SI65_04536"/>
<dbReference type="Proteomes" id="UP000094569">
    <property type="component" value="Unassembled WGS sequence"/>
</dbReference>
<name>A0A1E3BF10_ASPCR</name>
<accession>A0A1E3BF10</accession>
<evidence type="ECO:0000313" key="2">
    <source>
        <dbReference type="Proteomes" id="UP000094569"/>
    </source>
</evidence>
<proteinExistence type="predicted"/>
<protein>
    <recommendedName>
        <fullName evidence="3">Protein kinase domain-containing protein</fullName>
    </recommendedName>
</protein>
<dbReference type="EMBL" id="JXNT01000004">
    <property type="protein sequence ID" value="ODM19552.1"/>
    <property type="molecule type" value="Genomic_DNA"/>
</dbReference>
<gene>
    <name evidence="1" type="ORF">SI65_04536</name>
</gene>
<evidence type="ECO:0000313" key="1">
    <source>
        <dbReference type="EMBL" id="ODM19552.1"/>
    </source>
</evidence>
<evidence type="ECO:0008006" key="3">
    <source>
        <dbReference type="Google" id="ProtNLM"/>
    </source>
</evidence>
<organism evidence="1 2">
    <name type="scientific">Aspergillus cristatus</name>
    <name type="common">Chinese Fuzhuan brick tea-fermentation fungus</name>
    <name type="synonym">Eurotium cristatum</name>
    <dbReference type="NCBI Taxonomy" id="573508"/>
    <lineage>
        <taxon>Eukaryota</taxon>
        <taxon>Fungi</taxon>
        <taxon>Dikarya</taxon>
        <taxon>Ascomycota</taxon>
        <taxon>Pezizomycotina</taxon>
        <taxon>Eurotiomycetes</taxon>
        <taxon>Eurotiomycetidae</taxon>
        <taxon>Eurotiales</taxon>
        <taxon>Aspergillaceae</taxon>
        <taxon>Aspergillus</taxon>
        <taxon>Aspergillus subgen. Aspergillus</taxon>
    </lineage>
</organism>
<keyword evidence="2" id="KW-1185">Reference proteome</keyword>